<evidence type="ECO:0000256" key="5">
    <source>
        <dbReference type="ARBA" id="ARBA00022553"/>
    </source>
</evidence>
<dbReference type="InterPro" id="IPR039506">
    <property type="entry name" value="SPOB_a"/>
</dbReference>
<evidence type="ECO:0000256" key="7">
    <source>
        <dbReference type="ARBA" id="ARBA00022692"/>
    </source>
</evidence>
<keyword evidence="7 14" id="KW-0812">Transmembrane</keyword>
<keyword evidence="13 14" id="KW-0472">Membrane</keyword>
<dbReference type="SUPFAM" id="SSF55890">
    <property type="entry name" value="Sporulation response regulatory protein Spo0B"/>
    <property type="match status" value="1"/>
</dbReference>
<dbReference type="PANTHER" id="PTHR43547">
    <property type="entry name" value="TWO-COMPONENT HISTIDINE KINASE"/>
    <property type="match status" value="1"/>
</dbReference>
<feature type="transmembrane region" description="Helical" evidence="14">
    <location>
        <begin position="12"/>
        <end position="33"/>
    </location>
</feature>
<evidence type="ECO:0000256" key="4">
    <source>
        <dbReference type="ARBA" id="ARBA00022475"/>
    </source>
</evidence>
<dbReference type="Proteomes" id="UP001596500">
    <property type="component" value="Unassembled WGS sequence"/>
</dbReference>
<dbReference type="InterPro" id="IPR033463">
    <property type="entry name" value="sCache_3"/>
</dbReference>
<keyword evidence="8" id="KW-0547">Nucleotide-binding</keyword>
<evidence type="ECO:0000256" key="8">
    <source>
        <dbReference type="ARBA" id="ARBA00022741"/>
    </source>
</evidence>
<evidence type="ECO:0000256" key="10">
    <source>
        <dbReference type="ARBA" id="ARBA00022840"/>
    </source>
</evidence>
<organism evidence="16 17">
    <name type="scientific">Laceyella putida</name>
    <dbReference type="NCBI Taxonomy" id="110101"/>
    <lineage>
        <taxon>Bacteria</taxon>
        <taxon>Bacillati</taxon>
        <taxon>Bacillota</taxon>
        <taxon>Bacilli</taxon>
        <taxon>Bacillales</taxon>
        <taxon>Thermoactinomycetaceae</taxon>
        <taxon>Laceyella</taxon>
    </lineage>
</organism>
<evidence type="ECO:0000256" key="9">
    <source>
        <dbReference type="ARBA" id="ARBA00022777"/>
    </source>
</evidence>
<dbReference type="InterPro" id="IPR003594">
    <property type="entry name" value="HATPase_dom"/>
</dbReference>
<keyword evidence="12" id="KW-0902">Two-component regulatory system</keyword>
<dbReference type="Gene3D" id="1.10.287.130">
    <property type="match status" value="1"/>
</dbReference>
<comment type="caution">
    <text evidence="16">The sequence shown here is derived from an EMBL/GenBank/DDBJ whole genome shotgun (WGS) entry which is preliminary data.</text>
</comment>
<dbReference type="InterPro" id="IPR013767">
    <property type="entry name" value="PAS_fold"/>
</dbReference>
<evidence type="ECO:0000256" key="14">
    <source>
        <dbReference type="SAM" id="Phobius"/>
    </source>
</evidence>
<accession>A0ABW2RH23</accession>
<dbReference type="PANTHER" id="PTHR43547:SF10">
    <property type="entry name" value="SENSOR HISTIDINE KINASE DCUS"/>
    <property type="match status" value="1"/>
</dbReference>
<dbReference type="InterPro" id="IPR029151">
    <property type="entry name" value="Sensor-like_sf"/>
</dbReference>
<comment type="catalytic activity">
    <reaction evidence="1">
        <text>ATP + protein L-histidine = ADP + protein N-phospho-L-histidine.</text>
        <dbReference type="EC" id="2.7.13.3"/>
    </reaction>
</comment>
<evidence type="ECO:0000256" key="12">
    <source>
        <dbReference type="ARBA" id="ARBA00023012"/>
    </source>
</evidence>
<dbReference type="GO" id="GO:0004673">
    <property type="term" value="F:protein histidine kinase activity"/>
    <property type="evidence" value="ECO:0007669"/>
    <property type="project" value="UniProtKB-EC"/>
</dbReference>
<proteinExistence type="predicted"/>
<reference evidence="17" key="1">
    <citation type="journal article" date="2019" name="Int. J. Syst. Evol. Microbiol.">
        <title>The Global Catalogue of Microorganisms (GCM) 10K type strain sequencing project: providing services to taxonomists for standard genome sequencing and annotation.</title>
        <authorList>
            <consortium name="The Broad Institute Genomics Platform"/>
            <consortium name="The Broad Institute Genome Sequencing Center for Infectious Disease"/>
            <person name="Wu L."/>
            <person name="Ma J."/>
        </authorList>
    </citation>
    <scope>NUCLEOTIDE SEQUENCE [LARGE SCALE GENOMIC DNA]</scope>
    <source>
        <strain evidence="17">CGMCC 1.12942</strain>
    </source>
</reference>
<protein>
    <recommendedName>
        <fullName evidence="3">histidine kinase</fullName>
        <ecNumber evidence="3">2.7.13.3</ecNumber>
    </recommendedName>
</protein>
<keyword evidence="10" id="KW-0067">ATP-binding</keyword>
<dbReference type="PROSITE" id="PS50109">
    <property type="entry name" value="HIS_KIN"/>
    <property type="match status" value="1"/>
</dbReference>
<dbReference type="Pfam" id="PF02518">
    <property type="entry name" value="HATPase_c"/>
    <property type="match status" value="1"/>
</dbReference>
<name>A0ABW2RH23_9BACL</name>
<dbReference type="InterPro" id="IPR004358">
    <property type="entry name" value="Sig_transdc_His_kin-like_C"/>
</dbReference>
<keyword evidence="11 14" id="KW-1133">Transmembrane helix</keyword>
<evidence type="ECO:0000313" key="16">
    <source>
        <dbReference type="EMBL" id="MFC7440245.1"/>
    </source>
</evidence>
<evidence type="ECO:0000256" key="13">
    <source>
        <dbReference type="ARBA" id="ARBA00023136"/>
    </source>
</evidence>
<sequence length="534" mass="58062">MKFGKKVISLQAAMSLLVATVVILALAVTGFLISREVVQETDKHLTDKALDIARMVAHSPLVIDALEGKEDDRQIQSFTSEIGRMTQVKFIVVMDMNHIRKSHPDQTKVGKRFVGGDEDKAMAGKEYISVADGTLGKSLRAFEPIRNAAGKQVGVVAVGILMDRVEAAKAQSARNIYIGVIVGVLVGAAGALVLARKVKKILFGLEPFQIAGLLQERNAMLESVREGILAVDHEEKIVVANAEAVRIFQRRGLVGPLVGKNIEEVMPESRLRHVLESGRAEVDQEYGLNGLTLVVNRVPVTVENQVVGAIATFRDKTELKQLAEQLTGVKSYAEALRVQAHEFLNKLHVILGLVHIGEYDKLSSFIQHITDHYQMEVGAVSRLVKEPVLAGFLLSKYSYAREHGVTLHLSGDCPLPLPRDPELVGEMITILGNLIDNGIEAVEGGEKKEISVFLKYDGTVFSCSVQDSGGGIPDEIRGDIFKQGFSTKGKNRGYGLYLVESSVEKLGGTLVVTSDGDGTTFTINLPYKAKDESS</sequence>
<evidence type="ECO:0000256" key="3">
    <source>
        <dbReference type="ARBA" id="ARBA00012438"/>
    </source>
</evidence>
<dbReference type="InterPro" id="IPR035965">
    <property type="entry name" value="PAS-like_dom_sf"/>
</dbReference>
<dbReference type="SMART" id="SM00091">
    <property type="entry name" value="PAS"/>
    <property type="match status" value="1"/>
</dbReference>
<comment type="subcellular location">
    <subcellularLocation>
        <location evidence="2">Cell membrane</location>
        <topology evidence="2">Multi-pass membrane protein</topology>
    </subcellularLocation>
</comment>
<evidence type="ECO:0000259" key="15">
    <source>
        <dbReference type="PROSITE" id="PS50109"/>
    </source>
</evidence>
<dbReference type="Gene3D" id="3.30.450.20">
    <property type="entry name" value="PAS domain"/>
    <property type="match status" value="2"/>
</dbReference>
<dbReference type="SUPFAM" id="SSF103190">
    <property type="entry name" value="Sensory domain-like"/>
    <property type="match status" value="1"/>
</dbReference>
<keyword evidence="5" id="KW-0597">Phosphoprotein</keyword>
<dbReference type="PRINTS" id="PR00344">
    <property type="entry name" value="BCTRLSENSOR"/>
</dbReference>
<dbReference type="Pfam" id="PF14689">
    <property type="entry name" value="SPOB_a"/>
    <property type="match status" value="1"/>
</dbReference>
<dbReference type="RefSeq" id="WP_379863485.1">
    <property type="nucleotide sequence ID" value="NZ_JBHTBW010000007.1"/>
</dbReference>
<feature type="transmembrane region" description="Helical" evidence="14">
    <location>
        <begin position="176"/>
        <end position="195"/>
    </location>
</feature>
<keyword evidence="17" id="KW-1185">Reference proteome</keyword>
<keyword evidence="4" id="KW-1003">Cell membrane</keyword>
<dbReference type="InterPro" id="IPR016120">
    <property type="entry name" value="Sig_transdc_His_kin_SpoOB"/>
</dbReference>
<dbReference type="SMART" id="SM00387">
    <property type="entry name" value="HATPase_c"/>
    <property type="match status" value="1"/>
</dbReference>
<keyword evidence="9 16" id="KW-0418">Kinase</keyword>
<dbReference type="SUPFAM" id="SSF55874">
    <property type="entry name" value="ATPase domain of HSP90 chaperone/DNA topoisomerase II/histidine kinase"/>
    <property type="match status" value="1"/>
</dbReference>
<dbReference type="EC" id="2.7.13.3" evidence="3"/>
<dbReference type="InterPro" id="IPR000014">
    <property type="entry name" value="PAS"/>
</dbReference>
<dbReference type="Gene3D" id="3.30.565.10">
    <property type="entry name" value="Histidine kinase-like ATPase, C-terminal domain"/>
    <property type="match status" value="1"/>
</dbReference>
<dbReference type="SUPFAM" id="SSF55785">
    <property type="entry name" value="PYP-like sensor domain (PAS domain)"/>
    <property type="match status" value="1"/>
</dbReference>
<dbReference type="Pfam" id="PF17203">
    <property type="entry name" value="sCache_3_2"/>
    <property type="match status" value="1"/>
</dbReference>
<evidence type="ECO:0000313" key="17">
    <source>
        <dbReference type="Proteomes" id="UP001596500"/>
    </source>
</evidence>
<evidence type="ECO:0000256" key="1">
    <source>
        <dbReference type="ARBA" id="ARBA00000085"/>
    </source>
</evidence>
<dbReference type="InterPro" id="IPR036890">
    <property type="entry name" value="HATPase_C_sf"/>
</dbReference>
<dbReference type="InterPro" id="IPR005467">
    <property type="entry name" value="His_kinase_dom"/>
</dbReference>
<feature type="domain" description="Histidine kinase" evidence="15">
    <location>
        <begin position="430"/>
        <end position="529"/>
    </location>
</feature>
<keyword evidence="6 16" id="KW-0808">Transferase</keyword>
<dbReference type="Pfam" id="PF00989">
    <property type="entry name" value="PAS"/>
    <property type="match status" value="1"/>
</dbReference>
<evidence type="ECO:0000256" key="2">
    <source>
        <dbReference type="ARBA" id="ARBA00004651"/>
    </source>
</evidence>
<evidence type="ECO:0000256" key="11">
    <source>
        <dbReference type="ARBA" id="ARBA00022989"/>
    </source>
</evidence>
<gene>
    <name evidence="16" type="primary">dcuS</name>
    <name evidence="16" type="ORF">ACFQNG_03580</name>
</gene>
<dbReference type="NCBIfam" id="NF008298">
    <property type="entry name" value="PRK11086.1"/>
    <property type="match status" value="1"/>
</dbReference>
<evidence type="ECO:0000256" key="6">
    <source>
        <dbReference type="ARBA" id="ARBA00022679"/>
    </source>
</evidence>
<dbReference type="EMBL" id="JBHTBW010000007">
    <property type="protein sequence ID" value="MFC7440245.1"/>
    <property type="molecule type" value="Genomic_DNA"/>
</dbReference>